<protein>
    <recommendedName>
        <fullName evidence="4">DUF805 domain-containing protein</fullName>
    </recommendedName>
</protein>
<dbReference type="eggNOG" id="COG3152">
    <property type="taxonomic scope" value="Bacteria"/>
</dbReference>
<evidence type="ECO:0008006" key="4">
    <source>
        <dbReference type="Google" id="ProtNLM"/>
    </source>
</evidence>
<dbReference type="OrthoDB" id="9812349at2"/>
<organism evidence="2 3">
    <name type="scientific">Dysgonomonas mossii DSM 22836</name>
    <dbReference type="NCBI Taxonomy" id="742767"/>
    <lineage>
        <taxon>Bacteria</taxon>
        <taxon>Pseudomonadati</taxon>
        <taxon>Bacteroidota</taxon>
        <taxon>Bacteroidia</taxon>
        <taxon>Bacteroidales</taxon>
        <taxon>Dysgonomonadaceae</taxon>
        <taxon>Dysgonomonas</taxon>
    </lineage>
</organism>
<sequence>MEDKQRMFQNPFSAKGRIRRLEYGLSYLIYLAYYFTIALIMELSGRLEESAAFLFLFLIPAYWFLITQGAKRCHDRGNSGFYQLIPFYGFWMLFAGSDYGENEYGLNPKGEGNESVEDMIDNIGVPEQE</sequence>
<keyword evidence="1" id="KW-0472">Membrane</keyword>
<dbReference type="STRING" id="742767.HMPREF9456_02008"/>
<keyword evidence="1" id="KW-1133">Transmembrane helix</keyword>
<name>F8X199_9BACT</name>
<dbReference type="InterPro" id="IPR008523">
    <property type="entry name" value="DUF805"/>
</dbReference>
<feature type="transmembrane region" description="Helical" evidence="1">
    <location>
        <begin position="21"/>
        <end position="41"/>
    </location>
</feature>
<proteinExistence type="predicted"/>
<dbReference type="Proteomes" id="UP000006420">
    <property type="component" value="Unassembled WGS sequence"/>
</dbReference>
<gene>
    <name evidence="2" type="ORF">HMPREF9456_02008</name>
</gene>
<dbReference type="RefSeq" id="WP_006843378.1">
    <property type="nucleotide sequence ID" value="NZ_AQWJ01000003.1"/>
</dbReference>
<dbReference type="PANTHER" id="PTHR34980">
    <property type="entry name" value="INNER MEMBRANE PROTEIN-RELATED-RELATED"/>
    <property type="match status" value="1"/>
</dbReference>
<evidence type="ECO:0000313" key="2">
    <source>
        <dbReference type="EMBL" id="EGK03371.1"/>
    </source>
</evidence>
<reference evidence="2 3" key="1">
    <citation type="submission" date="2011-04" db="EMBL/GenBank/DDBJ databases">
        <title>The Genome Sequence of Dysgonomonas mossii DSM 22836.</title>
        <authorList>
            <consortium name="The Broad Institute Genome Sequencing Platform"/>
            <person name="Earl A."/>
            <person name="Ward D."/>
            <person name="Feldgarden M."/>
            <person name="Gevers D."/>
            <person name="Pudlo N."/>
            <person name="Martens E."/>
            <person name="Allen-Vercoe E."/>
            <person name="Young S.K."/>
            <person name="Zeng Q."/>
            <person name="Gargeya S."/>
            <person name="Fitzgerald M."/>
            <person name="Haas B."/>
            <person name="Abouelleil A."/>
            <person name="Alvarado L."/>
            <person name="Arachchi H.M."/>
            <person name="Berlin A."/>
            <person name="Brown A."/>
            <person name="Chapman S.B."/>
            <person name="Chen Z."/>
            <person name="Dunbar C."/>
            <person name="Freedman E."/>
            <person name="Gearin G."/>
            <person name="Gellesch M."/>
            <person name="Goldberg J."/>
            <person name="Griggs A."/>
            <person name="Gujja S."/>
            <person name="Heiman D."/>
            <person name="Howarth C."/>
            <person name="Larson L."/>
            <person name="Lui A."/>
            <person name="MacDonald P.J.P."/>
            <person name="Mehta T."/>
            <person name="Montmayeur A."/>
            <person name="Murphy C."/>
            <person name="Neiman D."/>
            <person name="Pearson M."/>
            <person name="Priest M."/>
            <person name="Roberts A."/>
            <person name="Saif S."/>
            <person name="Shea T."/>
            <person name="Shenoy N."/>
            <person name="Sisk P."/>
            <person name="Stolte C."/>
            <person name="Sykes S."/>
            <person name="Yandava C."/>
            <person name="Wortman J."/>
            <person name="Nusbaum C."/>
            <person name="Birren B."/>
        </authorList>
    </citation>
    <scope>NUCLEOTIDE SEQUENCE [LARGE SCALE GENOMIC DNA]</scope>
    <source>
        <strain evidence="2 3">DSM 22836</strain>
    </source>
</reference>
<evidence type="ECO:0000313" key="3">
    <source>
        <dbReference type="Proteomes" id="UP000006420"/>
    </source>
</evidence>
<dbReference type="PANTHER" id="PTHR34980:SF3">
    <property type="entry name" value="BLR8105 PROTEIN"/>
    <property type="match status" value="1"/>
</dbReference>
<dbReference type="AlphaFoldDB" id="F8X199"/>
<dbReference type="GeneID" id="78082651"/>
<evidence type="ECO:0000256" key="1">
    <source>
        <dbReference type="SAM" id="Phobius"/>
    </source>
</evidence>
<comment type="caution">
    <text evidence="2">The sequence shown here is derived from an EMBL/GenBank/DDBJ whole genome shotgun (WGS) entry which is preliminary data.</text>
</comment>
<keyword evidence="1" id="KW-0812">Transmembrane</keyword>
<dbReference type="Pfam" id="PF05656">
    <property type="entry name" value="DUF805"/>
    <property type="match status" value="1"/>
</dbReference>
<feature type="transmembrane region" description="Helical" evidence="1">
    <location>
        <begin position="47"/>
        <end position="66"/>
    </location>
</feature>
<dbReference type="EMBL" id="ADLW01000007">
    <property type="protein sequence ID" value="EGK03371.1"/>
    <property type="molecule type" value="Genomic_DNA"/>
</dbReference>
<keyword evidence="3" id="KW-1185">Reference proteome</keyword>
<accession>F8X199</accession>
<dbReference type="GO" id="GO:0005886">
    <property type="term" value="C:plasma membrane"/>
    <property type="evidence" value="ECO:0007669"/>
    <property type="project" value="TreeGrafter"/>
</dbReference>
<dbReference type="HOGENOM" id="CLU_093674_4_2_10"/>